<dbReference type="Proteomes" id="UP000324611">
    <property type="component" value="Unassembled WGS sequence"/>
</dbReference>
<feature type="transmembrane region" description="Helical" evidence="6">
    <location>
        <begin position="12"/>
        <end position="30"/>
    </location>
</feature>
<evidence type="ECO:0000256" key="6">
    <source>
        <dbReference type="SAM" id="Phobius"/>
    </source>
</evidence>
<name>A0A5B2VMH1_9BACT</name>
<evidence type="ECO:0000259" key="8">
    <source>
        <dbReference type="Pfam" id="PF14322"/>
    </source>
</evidence>
<keyword evidence="6" id="KW-0812">Transmembrane</keyword>
<dbReference type="InterPro" id="IPR033985">
    <property type="entry name" value="SusD-like_N"/>
</dbReference>
<organism evidence="9 10">
    <name type="scientific">Chitinophaga agrisoli</name>
    <dbReference type="NCBI Taxonomy" id="2607653"/>
    <lineage>
        <taxon>Bacteria</taxon>
        <taxon>Pseudomonadati</taxon>
        <taxon>Bacteroidota</taxon>
        <taxon>Chitinophagia</taxon>
        <taxon>Chitinophagales</taxon>
        <taxon>Chitinophagaceae</taxon>
        <taxon>Chitinophaga</taxon>
    </lineage>
</organism>
<proteinExistence type="inferred from homology"/>
<evidence type="ECO:0000256" key="2">
    <source>
        <dbReference type="ARBA" id="ARBA00006275"/>
    </source>
</evidence>
<dbReference type="Pfam" id="PF07980">
    <property type="entry name" value="SusD_RagB"/>
    <property type="match status" value="1"/>
</dbReference>
<keyword evidence="6" id="KW-1133">Transmembrane helix</keyword>
<accession>A0A5B2VMH1</accession>
<dbReference type="RefSeq" id="WP_149841065.1">
    <property type="nucleotide sequence ID" value="NZ_VUOC01000004.1"/>
</dbReference>
<dbReference type="CDD" id="cd08977">
    <property type="entry name" value="SusD"/>
    <property type="match status" value="1"/>
</dbReference>
<dbReference type="Gene3D" id="1.25.40.390">
    <property type="match status" value="1"/>
</dbReference>
<evidence type="ECO:0000313" key="10">
    <source>
        <dbReference type="Proteomes" id="UP000324611"/>
    </source>
</evidence>
<keyword evidence="5" id="KW-0998">Cell outer membrane</keyword>
<evidence type="ECO:0000256" key="5">
    <source>
        <dbReference type="ARBA" id="ARBA00023237"/>
    </source>
</evidence>
<comment type="similarity">
    <text evidence="2">Belongs to the SusD family.</text>
</comment>
<dbReference type="AlphaFoldDB" id="A0A5B2VMH1"/>
<feature type="domain" description="RagB/SusD" evidence="7">
    <location>
        <begin position="351"/>
        <end position="483"/>
    </location>
</feature>
<sequence>MDNKFKIIYGRFGLVSRFAGVILILLFHTSCKKFITVEPPITSINEGNIYASDVTAASVLTGIYSKMSNNSIIANGSVLSLSVIPALSADELSLYSSVTNTTYLSTYRNSLSETVVVDFWGVFYSIIYSCNSAVEGLTSSGTLSPVVKQRLLGEAKFLRAFSFFYLVNLYGDVPLPLTTNWEENALLSRASKEEVYNQIIQDLDDARQSLADIYLSGDIRSETADRSRPNKWSATALLARVYLYKGDFPNAEKMATNLIENVAMYKLVELNDVFKKGSAESIWQLQPTALGENTQEARMFIIPETGPNADRWPVFLSDTLLNSFEKGDLRKIDWVDSVMADNIAYFFPYKYKVEKLNEPVTEYSTMLRLAEQYLIRAEARVKNGNVPGAKADLNEIRRRAGLADINDSNPELLLGDILHERQVELFTECGHRWLDIKRAKKVDDIMNAITPRKGGVWKSSWQFYPVSVLELQRAQNLDQTQGY</sequence>
<evidence type="ECO:0000256" key="4">
    <source>
        <dbReference type="ARBA" id="ARBA00023136"/>
    </source>
</evidence>
<protein>
    <submittedName>
        <fullName evidence="9">RagB/SusD family nutrient uptake outer membrane protein</fullName>
    </submittedName>
</protein>
<reference evidence="9 10" key="2">
    <citation type="submission" date="2019-09" db="EMBL/GenBank/DDBJ databases">
        <authorList>
            <person name="Jin C."/>
        </authorList>
    </citation>
    <scope>NUCLEOTIDE SEQUENCE [LARGE SCALE GENOMIC DNA]</scope>
    <source>
        <strain evidence="9 10">BN140078</strain>
    </source>
</reference>
<gene>
    <name evidence="9" type="ORF">F0L74_27260</name>
</gene>
<dbReference type="SUPFAM" id="SSF48452">
    <property type="entry name" value="TPR-like"/>
    <property type="match status" value="1"/>
</dbReference>
<dbReference type="InterPro" id="IPR012944">
    <property type="entry name" value="SusD_RagB_dom"/>
</dbReference>
<keyword evidence="4 6" id="KW-0472">Membrane</keyword>
<dbReference type="EMBL" id="VUOC01000004">
    <property type="protein sequence ID" value="KAA2239888.1"/>
    <property type="molecule type" value="Genomic_DNA"/>
</dbReference>
<comment type="subcellular location">
    <subcellularLocation>
        <location evidence="1">Cell outer membrane</location>
    </subcellularLocation>
</comment>
<feature type="domain" description="SusD-like N-terminal" evidence="8">
    <location>
        <begin position="86"/>
        <end position="243"/>
    </location>
</feature>
<keyword evidence="3" id="KW-0732">Signal</keyword>
<evidence type="ECO:0000313" key="9">
    <source>
        <dbReference type="EMBL" id="KAA2239888.1"/>
    </source>
</evidence>
<keyword evidence="10" id="KW-1185">Reference proteome</keyword>
<dbReference type="Pfam" id="PF14322">
    <property type="entry name" value="SusD-like_3"/>
    <property type="match status" value="1"/>
</dbReference>
<reference evidence="9 10" key="1">
    <citation type="submission" date="2019-09" db="EMBL/GenBank/DDBJ databases">
        <title>Chitinophaga ginsengihumi sp. nov., isolated from soil of ginseng rhizosphere.</title>
        <authorList>
            <person name="Lee J."/>
        </authorList>
    </citation>
    <scope>NUCLEOTIDE SEQUENCE [LARGE SCALE GENOMIC DNA]</scope>
    <source>
        <strain evidence="9 10">BN140078</strain>
    </source>
</reference>
<evidence type="ECO:0000256" key="3">
    <source>
        <dbReference type="ARBA" id="ARBA00022729"/>
    </source>
</evidence>
<dbReference type="GO" id="GO:0009279">
    <property type="term" value="C:cell outer membrane"/>
    <property type="evidence" value="ECO:0007669"/>
    <property type="project" value="UniProtKB-SubCell"/>
</dbReference>
<evidence type="ECO:0000256" key="1">
    <source>
        <dbReference type="ARBA" id="ARBA00004442"/>
    </source>
</evidence>
<evidence type="ECO:0000259" key="7">
    <source>
        <dbReference type="Pfam" id="PF07980"/>
    </source>
</evidence>
<dbReference type="InterPro" id="IPR011990">
    <property type="entry name" value="TPR-like_helical_dom_sf"/>
</dbReference>
<comment type="caution">
    <text evidence="9">The sequence shown here is derived from an EMBL/GenBank/DDBJ whole genome shotgun (WGS) entry which is preliminary data.</text>
</comment>